<name>A0A9D7XRC3_9BACT</name>
<organism evidence="2 3">
    <name type="scientific">Candidatus Opimibacter skivensis</name>
    <dbReference type="NCBI Taxonomy" id="2982028"/>
    <lineage>
        <taxon>Bacteria</taxon>
        <taxon>Pseudomonadati</taxon>
        <taxon>Bacteroidota</taxon>
        <taxon>Saprospiria</taxon>
        <taxon>Saprospirales</taxon>
        <taxon>Saprospiraceae</taxon>
        <taxon>Candidatus Opimibacter</taxon>
    </lineage>
</organism>
<dbReference type="EMBL" id="JADKGY010000032">
    <property type="protein sequence ID" value="MBK9985000.1"/>
    <property type="molecule type" value="Genomic_DNA"/>
</dbReference>
<proteinExistence type="predicted"/>
<comment type="caution">
    <text evidence="2">The sequence shown here is derived from an EMBL/GenBank/DDBJ whole genome shotgun (WGS) entry which is preliminary data.</text>
</comment>
<evidence type="ECO:0000313" key="2">
    <source>
        <dbReference type="EMBL" id="MBK9985000.1"/>
    </source>
</evidence>
<dbReference type="AlphaFoldDB" id="A0A9D7XRC3"/>
<reference evidence="2 3" key="1">
    <citation type="submission" date="2020-10" db="EMBL/GenBank/DDBJ databases">
        <title>Connecting structure to function with the recovery of over 1000 high-quality activated sludge metagenome-assembled genomes encoding full-length rRNA genes using long-read sequencing.</title>
        <authorList>
            <person name="Singleton C.M."/>
            <person name="Petriglieri F."/>
            <person name="Kristensen J.M."/>
            <person name="Kirkegaard R.H."/>
            <person name="Michaelsen T.Y."/>
            <person name="Andersen M.H."/>
            <person name="Karst S.M."/>
            <person name="Dueholm M.S."/>
            <person name="Nielsen P.H."/>
            <person name="Albertsen M."/>
        </authorList>
    </citation>
    <scope>NUCLEOTIDE SEQUENCE [LARGE SCALE GENOMIC DNA]</scope>
    <source>
        <strain evidence="2">Ribe_18-Q3-R11-54_MAXAC.273</strain>
    </source>
</reference>
<dbReference type="Pfam" id="PF01863">
    <property type="entry name" value="YgjP-like"/>
    <property type="match status" value="1"/>
</dbReference>
<dbReference type="InterPro" id="IPR002725">
    <property type="entry name" value="YgjP-like_metallopeptidase"/>
</dbReference>
<evidence type="ECO:0000313" key="3">
    <source>
        <dbReference type="Proteomes" id="UP000808337"/>
    </source>
</evidence>
<dbReference type="CDD" id="cd07344">
    <property type="entry name" value="M48_yhfN_like"/>
    <property type="match status" value="1"/>
</dbReference>
<gene>
    <name evidence="2" type="ORF">IPP15_22005</name>
</gene>
<dbReference type="Proteomes" id="UP000808337">
    <property type="component" value="Unassembled WGS sequence"/>
</dbReference>
<dbReference type="PANTHER" id="PTHR30399">
    <property type="entry name" value="UNCHARACTERIZED PROTEIN YGJP"/>
    <property type="match status" value="1"/>
</dbReference>
<protein>
    <submittedName>
        <fullName evidence="2">M48 family metallopeptidase</fullName>
    </submittedName>
</protein>
<evidence type="ECO:0000259" key="1">
    <source>
        <dbReference type="Pfam" id="PF01863"/>
    </source>
</evidence>
<dbReference type="InterPro" id="IPR053136">
    <property type="entry name" value="UTP_pyrophosphatase-like"/>
</dbReference>
<dbReference type="Gene3D" id="3.30.2010.10">
    <property type="entry name" value="Metalloproteases ('zincins'), catalytic domain"/>
    <property type="match status" value="1"/>
</dbReference>
<feature type="domain" description="YgjP-like metallopeptidase" evidence="1">
    <location>
        <begin position="36"/>
        <end position="241"/>
    </location>
</feature>
<sequence length="248" mass="29081">MRSRQTRTSVRWQGIHLPLLIIEEPRVDTRVSFGKTSAYLRMPYSAPKEYKQEKLIWAKKWLLETLTEKPDLAQRWKNKEYRTGQIIKTAFKNFTLQLSTSKSKSTGTAHIDGSNLVLSLPLLEEQDYYTRDFITSLISRSISADLMPSFSARVESYNKLFYKEEINDIKLKYVHSRWGSCANNGNLNFSSKILLAPPNIMDSVIIHELSHLKEMNHGSRFWKWVEKADENFLKHEAWLKKYGDRLDF</sequence>
<dbReference type="PANTHER" id="PTHR30399:SF1">
    <property type="entry name" value="UTP PYROPHOSPHATASE"/>
    <property type="match status" value="1"/>
</dbReference>
<accession>A0A9D7XRC3</accession>